<dbReference type="GO" id="GO:0035438">
    <property type="term" value="F:cyclic-di-GMP binding"/>
    <property type="evidence" value="ECO:0007669"/>
    <property type="project" value="InterPro"/>
</dbReference>
<accession>A0A7X6DP44</accession>
<feature type="domain" description="PilZ" evidence="1">
    <location>
        <begin position="12"/>
        <end position="107"/>
    </location>
</feature>
<proteinExistence type="predicted"/>
<dbReference type="Pfam" id="PF07238">
    <property type="entry name" value="PilZ"/>
    <property type="match status" value="1"/>
</dbReference>
<sequence>MFFSKNNPVDYRRYPRIPLSARIHYTHQGYQQWNEALVRSVSTHGMGIYTEKRMQKGDQILIALSLLTDERESLHESILGEVTWAGTGDDKKRYTAGVFFGEIEEKHPKLYAYLKRLEAAVVAIP</sequence>
<comment type="caution">
    <text evidence="2">The sequence shown here is derived from an EMBL/GenBank/DDBJ whole genome shotgun (WGS) entry which is preliminary data.</text>
</comment>
<keyword evidence="3" id="KW-1185">Reference proteome</keyword>
<dbReference type="SUPFAM" id="SSF141371">
    <property type="entry name" value="PilZ domain-like"/>
    <property type="match status" value="1"/>
</dbReference>
<dbReference type="Proteomes" id="UP000534783">
    <property type="component" value="Unassembled WGS sequence"/>
</dbReference>
<evidence type="ECO:0000313" key="2">
    <source>
        <dbReference type="EMBL" id="NKE70473.1"/>
    </source>
</evidence>
<reference evidence="2 3" key="1">
    <citation type="journal article" date="2020" name="Nature">
        <title>Bacterial chemolithoautotrophy via manganese oxidation.</title>
        <authorList>
            <person name="Yu H."/>
            <person name="Leadbetter J.R."/>
        </authorList>
    </citation>
    <scope>NUCLEOTIDE SEQUENCE [LARGE SCALE GENOMIC DNA]</scope>
    <source>
        <strain evidence="2 3">Mn-1</strain>
    </source>
</reference>
<evidence type="ECO:0000259" key="1">
    <source>
        <dbReference type="Pfam" id="PF07238"/>
    </source>
</evidence>
<protein>
    <submittedName>
        <fullName evidence="2">PilZ domain-containing protein</fullName>
    </submittedName>
</protein>
<gene>
    <name evidence="2" type="ORF">MNODULE_06945</name>
</gene>
<organism evidence="2 3">
    <name type="scientific">Candidatus Manganitrophus noduliformans</name>
    <dbReference type="NCBI Taxonomy" id="2606439"/>
    <lineage>
        <taxon>Bacteria</taxon>
        <taxon>Pseudomonadati</taxon>
        <taxon>Nitrospirota</taxon>
        <taxon>Nitrospiria</taxon>
        <taxon>Candidatus Troglogloeales</taxon>
        <taxon>Candidatus Manganitrophaceae</taxon>
        <taxon>Candidatus Manganitrophus</taxon>
    </lineage>
</organism>
<name>A0A7X6DP44_9BACT</name>
<dbReference type="AlphaFoldDB" id="A0A7X6DP44"/>
<dbReference type="InterPro" id="IPR009875">
    <property type="entry name" value="PilZ_domain"/>
</dbReference>
<evidence type="ECO:0000313" key="3">
    <source>
        <dbReference type="Proteomes" id="UP000534783"/>
    </source>
</evidence>
<dbReference type="EMBL" id="VTOW01000001">
    <property type="protein sequence ID" value="NKE70473.1"/>
    <property type="molecule type" value="Genomic_DNA"/>
</dbReference>
<dbReference type="Gene3D" id="2.40.10.220">
    <property type="entry name" value="predicted glycosyltransferase like domains"/>
    <property type="match status" value="1"/>
</dbReference>
<dbReference type="RefSeq" id="WP_168058719.1">
    <property type="nucleotide sequence ID" value="NZ_VTOW01000001.1"/>
</dbReference>